<dbReference type="Pfam" id="PF07727">
    <property type="entry name" value="RVT_2"/>
    <property type="match status" value="2"/>
</dbReference>
<dbReference type="GO" id="GO:0003964">
    <property type="term" value="F:RNA-directed DNA polymerase activity"/>
    <property type="evidence" value="ECO:0007669"/>
    <property type="project" value="UniProtKB-EC"/>
</dbReference>
<gene>
    <name evidence="9" type="ORF">PCANC_24284</name>
</gene>
<evidence type="ECO:0000256" key="5">
    <source>
        <dbReference type="ARBA" id="ARBA00048173"/>
    </source>
</evidence>
<feature type="compositionally biased region" description="Low complexity" evidence="7">
    <location>
        <begin position="113"/>
        <end position="127"/>
    </location>
</feature>
<proteinExistence type="predicted"/>
<dbReference type="PANTHER" id="PTHR42648">
    <property type="entry name" value="TRANSPOSASE, PUTATIVE-RELATED"/>
    <property type="match status" value="1"/>
</dbReference>
<comment type="caution">
    <text evidence="9">The sequence shown here is derived from an EMBL/GenBank/DDBJ whole genome shotgun (WGS) entry which is preliminary data.</text>
</comment>
<comment type="catalytic activity">
    <reaction evidence="6">
        <text>DNA(n) + a 2'-deoxyribonucleoside 5'-triphosphate = DNA(n+1) + diphosphate</text>
        <dbReference type="Rhea" id="RHEA:22508"/>
        <dbReference type="Rhea" id="RHEA-COMP:17339"/>
        <dbReference type="Rhea" id="RHEA-COMP:17340"/>
        <dbReference type="ChEBI" id="CHEBI:33019"/>
        <dbReference type="ChEBI" id="CHEBI:61560"/>
        <dbReference type="ChEBI" id="CHEBI:173112"/>
        <dbReference type="EC" id="2.7.7.7"/>
    </reaction>
</comment>
<evidence type="ECO:0000259" key="8">
    <source>
        <dbReference type="PROSITE" id="PS50994"/>
    </source>
</evidence>
<dbReference type="InterPro" id="IPR043502">
    <property type="entry name" value="DNA/RNA_pol_sf"/>
</dbReference>
<keyword evidence="10" id="KW-1185">Reference proteome</keyword>
<protein>
    <recommendedName>
        <fullName evidence="8">Integrase catalytic domain-containing protein</fullName>
    </recommendedName>
</protein>
<dbReference type="OrthoDB" id="2506336at2759"/>
<dbReference type="GO" id="GO:0016787">
    <property type="term" value="F:hydrolase activity"/>
    <property type="evidence" value="ECO:0007669"/>
    <property type="project" value="UniProtKB-KW"/>
</dbReference>
<evidence type="ECO:0000256" key="3">
    <source>
        <dbReference type="ARBA" id="ARBA00022801"/>
    </source>
</evidence>
<evidence type="ECO:0000313" key="9">
    <source>
        <dbReference type="EMBL" id="PLW07972.1"/>
    </source>
</evidence>
<dbReference type="SUPFAM" id="SSF53098">
    <property type="entry name" value="Ribonuclease H-like"/>
    <property type="match status" value="1"/>
</dbReference>
<dbReference type="GO" id="GO:0015074">
    <property type="term" value="P:DNA integration"/>
    <property type="evidence" value="ECO:0007669"/>
    <property type="project" value="InterPro"/>
</dbReference>
<dbReference type="GO" id="GO:0005634">
    <property type="term" value="C:nucleus"/>
    <property type="evidence" value="ECO:0007669"/>
    <property type="project" value="UniProtKB-ARBA"/>
</dbReference>
<feature type="compositionally biased region" description="Polar residues" evidence="7">
    <location>
        <begin position="96"/>
        <end position="112"/>
    </location>
</feature>
<dbReference type="InterPro" id="IPR001584">
    <property type="entry name" value="Integrase_cat-core"/>
</dbReference>
<comment type="catalytic activity">
    <reaction evidence="5">
        <text>DNA(n) + a 2'-deoxyribonucleoside 5'-triphosphate = DNA(n+1) + diphosphate</text>
        <dbReference type="Rhea" id="RHEA:22508"/>
        <dbReference type="Rhea" id="RHEA-COMP:17339"/>
        <dbReference type="Rhea" id="RHEA-COMP:17340"/>
        <dbReference type="ChEBI" id="CHEBI:33019"/>
        <dbReference type="ChEBI" id="CHEBI:61560"/>
        <dbReference type="ChEBI" id="CHEBI:173112"/>
        <dbReference type="EC" id="2.7.7.49"/>
    </reaction>
</comment>
<dbReference type="CDD" id="cd09272">
    <property type="entry name" value="RNase_HI_RT_Ty1"/>
    <property type="match status" value="1"/>
</dbReference>
<dbReference type="GO" id="GO:0003723">
    <property type="term" value="F:RNA binding"/>
    <property type="evidence" value="ECO:0007669"/>
    <property type="project" value="UniProtKB-KW"/>
</dbReference>
<dbReference type="InterPro" id="IPR012337">
    <property type="entry name" value="RNaseH-like_sf"/>
</dbReference>
<dbReference type="PROSITE" id="PS50994">
    <property type="entry name" value="INTEGRASE"/>
    <property type="match status" value="1"/>
</dbReference>
<evidence type="ECO:0000256" key="7">
    <source>
        <dbReference type="SAM" id="MobiDB-lite"/>
    </source>
</evidence>
<dbReference type="InterPro" id="IPR039537">
    <property type="entry name" value="Retrotran_Ty1/copia-like"/>
</dbReference>
<dbReference type="EMBL" id="PGCJ01001190">
    <property type="protein sequence ID" value="PLW07972.1"/>
    <property type="molecule type" value="Genomic_DNA"/>
</dbReference>
<organism evidence="9 10">
    <name type="scientific">Puccinia coronata f. sp. avenae</name>
    <dbReference type="NCBI Taxonomy" id="200324"/>
    <lineage>
        <taxon>Eukaryota</taxon>
        <taxon>Fungi</taxon>
        <taxon>Dikarya</taxon>
        <taxon>Basidiomycota</taxon>
        <taxon>Pucciniomycotina</taxon>
        <taxon>Pucciniomycetes</taxon>
        <taxon>Pucciniales</taxon>
        <taxon>Pucciniaceae</taxon>
        <taxon>Puccinia</taxon>
    </lineage>
</organism>
<evidence type="ECO:0000256" key="4">
    <source>
        <dbReference type="ARBA" id="ARBA00022884"/>
    </source>
</evidence>
<evidence type="ECO:0000256" key="2">
    <source>
        <dbReference type="ARBA" id="ARBA00022723"/>
    </source>
</evidence>
<keyword evidence="2" id="KW-0479">Metal-binding</keyword>
<accession>A0A2N5S418</accession>
<dbReference type="SUPFAM" id="SSF56672">
    <property type="entry name" value="DNA/RNA polymerases"/>
    <property type="match status" value="2"/>
</dbReference>
<dbReference type="GO" id="GO:0046872">
    <property type="term" value="F:metal ion binding"/>
    <property type="evidence" value="ECO:0007669"/>
    <property type="project" value="UniProtKB-KW"/>
</dbReference>
<evidence type="ECO:0000313" key="10">
    <source>
        <dbReference type="Proteomes" id="UP000235388"/>
    </source>
</evidence>
<dbReference type="GO" id="GO:0003887">
    <property type="term" value="F:DNA-directed DNA polymerase activity"/>
    <property type="evidence" value="ECO:0007669"/>
    <property type="project" value="UniProtKB-EC"/>
</dbReference>
<dbReference type="Proteomes" id="UP000235388">
    <property type="component" value="Unassembled WGS sequence"/>
</dbReference>
<keyword evidence="4" id="KW-0694">RNA-binding</keyword>
<feature type="domain" description="Integrase catalytic" evidence="8">
    <location>
        <begin position="473"/>
        <end position="644"/>
    </location>
</feature>
<feature type="compositionally biased region" description="Polar residues" evidence="7">
    <location>
        <begin position="775"/>
        <end position="791"/>
    </location>
</feature>
<evidence type="ECO:0000256" key="1">
    <source>
        <dbReference type="ARBA" id="ARBA00022578"/>
    </source>
</evidence>
<keyword evidence="1" id="KW-0815">Transposition</keyword>
<dbReference type="InterPro" id="IPR013103">
    <property type="entry name" value="RVT_2"/>
</dbReference>
<dbReference type="Pfam" id="PF25597">
    <property type="entry name" value="SH3_retrovirus"/>
    <property type="match status" value="1"/>
</dbReference>
<sequence>MGYRQGIHNWRILTPGNRVEYSHDVIFDDSCFPGISPNSSADTSEFIPFIDEDDPVVNAVPSTHSPFLPCPDVIGRLVPPTATEPQEEVSSPAGASWQSDSQVEVAQESLKTSDAPADLPAPAASSNARHKPSWLWVPADQPAPKNIASDIDTSNILDSKRRARYANTLLTAKPYFEPIFAMAVTQSESPSIPKSYKSAMASSEAADWSSAIKVELDAMVRLGVWTVVPIPSNRHLLVTIWVFCKKFDASGNLIKFKARLCAQGSAQQEGIDFTETYAPTGRSAALKTALTVGVNAGMSIHQMDVRNAFLNGKLDEEIYLRCPSGLDAPPGHCLKLHKSIYGLKQAPRVWYSELSSFFASIDFISSPADPCLFISKVPGWECLVHVYVDDMAIISHDVDRFKKLVSARFLMDDLGPASSLLGMKITRHEHYLEISRRAGHPSGEALKLMFGVDYNTMTCESCRLSKSQRLPFLSKLPDAESTLNFIYMDLSGKITPQSTGGGHYYFKITDAFSSFKHVFILSRKSQAFEKFKLYCNEVQNVHSSKIKNVVTDGGGEFCSAEFERFFAEQGIVHHITAPYTPQQNSIAERGNRTTSEKARSLLKQANLPTSLWGEAVITAVFYENITPLKRLKWKSAYEVWFGTPFDYSRLHSFGCRAYVNIPKERQKGKFGDTSKKGILMGYRQGIHNWRILTPGNRVEYSHDVIFDDSCFPGISPNSSADTSEFIPFIDEDDPVVNAVPSTHSPFLPCPDVIGRLVPPTATEPQEEVSSPAGASWQSDSQVEVAQESLKTSDAPADLPAPAASSNARHKPSWLWVPADQPAPKNIASDIDTSNILDSKRRARYANTLLTAKPYFEPIFAMAVTQSESPSIPKSYKSAMASSEAADWSSAIKVELDAMVRLGVWTVVPIPSNRHLLVTIWVFCKKFDASGNLIKFKARLCAQGSAQQEGIDFTETYAPTGRSAALKTALTVGVNAGMSIHQMDVRNAFLNGKLDEEIYLRCPSGLDAPPGHCLKLHKSIYGLKQAPRVWYSELSSFFASIDFISSPADPCLFISKVPGWECLVHVYVDDMAIISHDVDRFKKLVSARFLMDDLGPASSLLGMKITRHDKFLTLSQERTRLTPATDEEIAAFSNLNCRNSPNILNDQASSTGVLPTSSPIPVWHQELLHSRYLVTWGDSIISWKAKKQATVSTSTTEAEYRALYDGVQEAVWLQSLLGSISGTSIYPINVFTDNLAALALSRNPLANQRTKHIDVKYHFIREAVGKNWVKINYVSTVVMPADGLTKTLANPKHSAFLKFLKMKIQELRS</sequence>
<reference evidence="9 10" key="1">
    <citation type="submission" date="2017-11" db="EMBL/GenBank/DDBJ databases">
        <title>De novo assembly and phasing of dikaryotic genomes from two isolates of Puccinia coronata f. sp. avenae, the causal agent of oat crown rust.</title>
        <authorList>
            <person name="Miller M.E."/>
            <person name="Zhang Y."/>
            <person name="Omidvar V."/>
            <person name="Sperschneider J."/>
            <person name="Schwessinger B."/>
            <person name="Raley C."/>
            <person name="Palmer J.M."/>
            <person name="Garnica D."/>
            <person name="Upadhyaya N."/>
            <person name="Rathjen J."/>
            <person name="Taylor J.M."/>
            <person name="Park R.F."/>
            <person name="Dodds P.N."/>
            <person name="Hirsch C.D."/>
            <person name="Kianian S.F."/>
            <person name="Figueroa M."/>
        </authorList>
    </citation>
    <scope>NUCLEOTIDE SEQUENCE [LARGE SCALE GENOMIC DNA]</scope>
    <source>
        <strain evidence="9">12NC29</strain>
    </source>
</reference>
<dbReference type="STRING" id="200324.A0A2N5S418"/>
<feature type="compositionally biased region" description="Low complexity" evidence="7">
    <location>
        <begin position="792"/>
        <end position="806"/>
    </location>
</feature>
<dbReference type="PANTHER" id="PTHR42648:SF28">
    <property type="entry name" value="TRANSPOSON-ENCODED PROTEIN WITH RIBONUCLEASE H-LIKE AND RETROVIRUS ZINC FINGER-LIKE DOMAINS"/>
    <property type="match status" value="1"/>
</dbReference>
<dbReference type="GO" id="GO:0032196">
    <property type="term" value="P:transposition"/>
    <property type="evidence" value="ECO:0007669"/>
    <property type="project" value="UniProtKB-KW"/>
</dbReference>
<dbReference type="InterPro" id="IPR057670">
    <property type="entry name" value="SH3_retrovirus"/>
</dbReference>
<feature type="region of interest" description="Disordered" evidence="7">
    <location>
        <begin position="757"/>
        <end position="806"/>
    </location>
</feature>
<feature type="region of interest" description="Disordered" evidence="7">
    <location>
        <begin position="78"/>
        <end position="127"/>
    </location>
</feature>
<evidence type="ECO:0000256" key="6">
    <source>
        <dbReference type="ARBA" id="ARBA00049244"/>
    </source>
</evidence>
<keyword evidence="3" id="KW-0378">Hydrolase</keyword>
<dbReference type="InterPro" id="IPR036397">
    <property type="entry name" value="RNaseH_sf"/>
</dbReference>
<dbReference type="Gene3D" id="3.30.420.10">
    <property type="entry name" value="Ribonuclease H-like superfamily/Ribonuclease H"/>
    <property type="match status" value="1"/>
</dbReference>
<name>A0A2N5S418_9BASI</name>